<sequence>MFDEVQAGIDADILFAAKLQQEEIKEYTVEESAKFLAGTIAVQTKFRAAQRAAEIKNDAVKDSKEAAGVNKQEVIEEPNSTMVEVKQEGHEESIRKRPGRRLKMKATKKKEYPLTKENLSIMLSLRLELAGTATLAIPEQTATGKEISNPFMASSLPKTTKLTEFKDLSTVAERYSNDASKQGRIDDVDAEVTFIDETSNDARNKNNKISNNN</sequence>
<keyword evidence="2" id="KW-1185">Reference proteome</keyword>
<comment type="caution">
    <text evidence="1">The sequence shown here is derived from an EMBL/GenBank/DDBJ whole genome shotgun (WGS) entry which is preliminary data.</text>
</comment>
<organism evidence="1 2">
    <name type="scientific">Tanacetum coccineum</name>
    <dbReference type="NCBI Taxonomy" id="301880"/>
    <lineage>
        <taxon>Eukaryota</taxon>
        <taxon>Viridiplantae</taxon>
        <taxon>Streptophyta</taxon>
        <taxon>Embryophyta</taxon>
        <taxon>Tracheophyta</taxon>
        <taxon>Spermatophyta</taxon>
        <taxon>Magnoliopsida</taxon>
        <taxon>eudicotyledons</taxon>
        <taxon>Gunneridae</taxon>
        <taxon>Pentapetalae</taxon>
        <taxon>asterids</taxon>
        <taxon>campanulids</taxon>
        <taxon>Asterales</taxon>
        <taxon>Asteraceae</taxon>
        <taxon>Asteroideae</taxon>
        <taxon>Anthemideae</taxon>
        <taxon>Anthemidinae</taxon>
        <taxon>Tanacetum</taxon>
    </lineage>
</organism>
<dbReference type="Proteomes" id="UP001151760">
    <property type="component" value="Unassembled WGS sequence"/>
</dbReference>
<name>A0ABQ5HBX9_9ASTR</name>
<evidence type="ECO:0000313" key="2">
    <source>
        <dbReference type="Proteomes" id="UP001151760"/>
    </source>
</evidence>
<proteinExistence type="predicted"/>
<protein>
    <submittedName>
        <fullName evidence="1">Uncharacterized protein</fullName>
    </submittedName>
</protein>
<dbReference type="EMBL" id="BQNB010019445">
    <property type="protein sequence ID" value="GJT85389.1"/>
    <property type="molecule type" value="Genomic_DNA"/>
</dbReference>
<accession>A0ABQ5HBX9</accession>
<evidence type="ECO:0000313" key="1">
    <source>
        <dbReference type="EMBL" id="GJT85389.1"/>
    </source>
</evidence>
<reference evidence="1" key="2">
    <citation type="submission" date="2022-01" db="EMBL/GenBank/DDBJ databases">
        <authorList>
            <person name="Yamashiro T."/>
            <person name="Shiraishi A."/>
            <person name="Satake H."/>
            <person name="Nakayama K."/>
        </authorList>
    </citation>
    <scope>NUCLEOTIDE SEQUENCE</scope>
</reference>
<reference evidence="1" key="1">
    <citation type="journal article" date="2022" name="Int. J. Mol. Sci.">
        <title>Draft Genome of Tanacetum Coccineum: Genomic Comparison of Closely Related Tanacetum-Family Plants.</title>
        <authorList>
            <person name="Yamashiro T."/>
            <person name="Shiraishi A."/>
            <person name="Nakayama K."/>
            <person name="Satake H."/>
        </authorList>
    </citation>
    <scope>NUCLEOTIDE SEQUENCE</scope>
</reference>
<gene>
    <name evidence="1" type="ORF">Tco_1067106</name>
</gene>